<dbReference type="AlphaFoldDB" id="A0A8S9GBB5"/>
<reference evidence="2" key="1">
    <citation type="submission" date="2019-12" db="EMBL/GenBank/DDBJ databases">
        <title>Genome sequencing and annotation of Brassica cretica.</title>
        <authorList>
            <person name="Studholme D.J."/>
            <person name="Sarris P.F."/>
        </authorList>
    </citation>
    <scope>NUCLEOTIDE SEQUENCE</scope>
    <source>
        <strain evidence="2">PFS-001/15</strain>
        <tissue evidence="2">Leaf</tissue>
    </source>
</reference>
<evidence type="ECO:0000313" key="3">
    <source>
        <dbReference type="Proteomes" id="UP000712281"/>
    </source>
</evidence>
<protein>
    <submittedName>
        <fullName evidence="2">Uncharacterized protein</fullName>
    </submittedName>
</protein>
<sequence length="75" mass="8140">MGGDTANPPGIVNAEKAASAAMYERRTKRRFDVGGSSTALPPSPVRDQDPRHANAKTNPYRSLTVSMTRAKQRRA</sequence>
<organism evidence="2 3">
    <name type="scientific">Brassica cretica</name>
    <name type="common">Mustard</name>
    <dbReference type="NCBI Taxonomy" id="69181"/>
    <lineage>
        <taxon>Eukaryota</taxon>
        <taxon>Viridiplantae</taxon>
        <taxon>Streptophyta</taxon>
        <taxon>Embryophyta</taxon>
        <taxon>Tracheophyta</taxon>
        <taxon>Spermatophyta</taxon>
        <taxon>Magnoliopsida</taxon>
        <taxon>eudicotyledons</taxon>
        <taxon>Gunneridae</taxon>
        <taxon>Pentapetalae</taxon>
        <taxon>rosids</taxon>
        <taxon>malvids</taxon>
        <taxon>Brassicales</taxon>
        <taxon>Brassicaceae</taxon>
        <taxon>Brassiceae</taxon>
        <taxon>Brassica</taxon>
    </lineage>
</organism>
<feature type="region of interest" description="Disordered" evidence="1">
    <location>
        <begin position="28"/>
        <end position="75"/>
    </location>
</feature>
<accession>A0A8S9GBB5</accession>
<evidence type="ECO:0000256" key="1">
    <source>
        <dbReference type="SAM" id="MobiDB-lite"/>
    </source>
</evidence>
<name>A0A8S9GBB5_BRACR</name>
<proteinExistence type="predicted"/>
<dbReference type="Proteomes" id="UP000712281">
    <property type="component" value="Unassembled WGS sequence"/>
</dbReference>
<comment type="caution">
    <text evidence="2">The sequence shown here is derived from an EMBL/GenBank/DDBJ whole genome shotgun (WGS) entry which is preliminary data.</text>
</comment>
<evidence type="ECO:0000313" key="2">
    <source>
        <dbReference type="EMBL" id="KAF2543180.1"/>
    </source>
</evidence>
<dbReference type="EMBL" id="QGKW02002005">
    <property type="protein sequence ID" value="KAF2543180.1"/>
    <property type="molecule type" value="Genomic_DNA"/>
</dbReference>
<gene>
    <name evidence="2" type="ORF">F2Q68_00030718</name>
</gene>
<feature type="compositionally biased region" description="Polar residues" evidence="1">
    <location>
        <begin position="55"/>
        <end position="69"/>
    </location>
</feature>